<dbReference type="GO" id="GO:0016747">
    <property type="term" value="F:acyltransferase activity, transferring groups other than amino-acyl groups"/>
    <property type="evidence" value="ECO:0000318"/>
    <property type="project" value="GO_Central"/>
</dbReference>
<comment type="similarity">
    <text evidence="1">Belongs to the plant acyltransferase family.</text>
</comment>
<dbReference type="EMBL" id="CM004403">
    <property type="protein sequence ID" value="OAY24326.1"/>
    <property type="molecule type" value="Genomic_DNA"/>
</dbReference>
<dbReference type="OMA" id="CIPDHRR"/>
<accession>A0A2C9U3R5</accession>
<dbReference type="OrthoDB" id="1862401at2759"/>
<dbReference type="InterPro" id="IPR050317">
    <property type="entry name" value="Plant_Fungal_Acyltransferase"/>
</dbReference>
<evidence type="ECO:0000313" key="2">
    <source>
        <dbReference type="EMBL" id="OAY24326.1"/>
    </source>
</evidence>
<dbReference type="PANTHER" id="PTHR31642:SF160">
    <property type="entry name" value="HXXXD-TYPE ACYL-TRANSFERASE FAMILY PROTEIN"/>
    <property type="match status" value="1"/>
</dbReference>
<reference evidence="3" key="1">
    <citation type="journal article" date="2016" name="Nat. Biotechnol.">
        <title>Sequencing wild and cultivated cassava and related species reveals extensive interspecific hybridization and genetic diversity.</title>
        <authorList>
            <person name="Bredeson J.V."/>
            <person name="Lyons J.B."/>
            <person name="Prochnik S.E."/>
            <person name="Wu G.A."/>
            <person name="Ha C.M."/>
            <person name="Edsinger-Gonzales E."/>
            <person name="Grimwood J."/>
            <person name="Schmutz J."/>
            <person name="Rabbi I.Y."/>
            <person name="Egesi C."/>
            <person name="Nauluvula P."/>
            <person name="Lebot V."/>
            <person name="Ndunguru J."/>
            <person name="Mkamilo G."/>
            <person name="Bart R.S."/>
            <person name="Setter T.L."/>
            <person name="Gleadow R.M."/>
            <person name="Kulakow P."/>
            <person name="Ferguson M.E."/>
            <person name="Rounsley S."/>
            <person name="Rokhsar D.S."/>
        </authorList>
    </citation>
    <scope>NUCLEOTIDE SEQUENCE [LARGE SCALE GENOMIC DNA]</scope>
    <source>
        <strain evidence="3">cv. AM560-2</strain>
    </source>
</reference>
<dbReference type="Proteomes" id="UP000091857">
    <property type="component" value="Chromosome 17"/>
</dbReference>
<keyword evidence="3" id="KW-1185">Reference proteome</keyword>
<dbReference type="PANTHER" id="PTHR31642">
    <property type="entry name" value="TRICHOTHECENE 3-O-ACETYLTRANSFERASE"/>
    <property type="match status" value="1"/>
</dbReference>
<gene>
    <name evidence="2" type="ORF">MANES_17G006300v8</name>
</gene>
<name>A0A2C9U3R5_MANES</name>
<evidence type="ECO:0000313" key="3">
    <source>
        <dbReference type="Proteomes" id="UP000091857"/>
    </source>
</evidence>
<organism evidence="2 3">
    <name type="scientific">Manihot esculenta</name>
    <name type="common">Cassava</name>
    <name type="synonym">Jatropha manihot</name>
    <dbReference type="NCBI Taxonomy" id="3983"/>
    <lineage>
        <taxon>Eukaryota</taxon>
        <taxon>Viridiplantae</taxon>
        <taxon>Streptophyta</taxon>
        <taxon>Embryophyta</taxon>
        <taxon>Tracheophyta</taxon>
        <taxon>Spermatophyta</taxon>
        <taxon>Magnoliopsida</taxon>
        <taxon>eudicotyledons</taxon>
        <taxon>Gunneridae</taxon>
        <taxon>Pentapetalae</taxon>
        <taxon>rosids</taxon>
        <taxon>fabids</taxon>
        <taxon>Malpighiales</taxon>
        <taxon>Euphorbiaceae</taxon>
        <taxon>Crotonoideae</taxon>
        <taxon>Manihoteae</taxon>
        <taxon>Manihot</taxon>
    </lineage>
</organism>
<dbReference type="InterPro" id="IPR023213">
    <property type="entry name" value="CAT-like_dom_sf"/>
</dbReference>
<protein>
    <submittedName>
        <fullName evidence="2">Uncharacterized protein</fullName>
    </submittedName>
</protein>
<comment type="caution">
    <text evidence="2">The sequence shown here is derived from an EMBL/GenBank/DDBJ whole genome shotgun (WGS) entry which is preliminary data.</text>
</comment>
<dbReference type="AlphaFoldDB" id="A0A2C9U3R5"/>
<dbReference type="Gramene" id="Manes.17G006300.1.v8.1">
    <property type="protein sequence ID" value="Manes.17G006300.1.v8.1.CDS.1"/>
    <property type="gene ID" value="Manes.17G006300.v8.1"/>
</dbReference>
<dbReference type="Pfam" id="PF02458">
    <property type="entry name" value="Transferase"/>
    <property type="match status" value="1"/>
</dbReference>
<dbReference type="STRING" id="3983.A0A2C9U3R5"/>
<sequence>MEIHGKFEVYLTERSIVKAVHHLPKPQVLALSNLDLLSGRFPVTYFYFFRNPQGVSFPIIIESLKNSLSQTLSYFYPFAGRIVENPHTSEPEIICDNSGALLVEGHANIPLIKLNFYNLDQCLKGKLVSINPDFPLQVQVTTYTCSAVSLTISFDHALGDASAFGKFLLSWSEVAQNKPLSCIPDHRRNLHPRCPPTYHPLLDQLFAKCTIEDILHMPMTNIMLKRLYHVDVSSINRLQHVACENGNKRTKIEAFSAYIWKILVTAIDKKHTKCKMGWLVDGRGRLCGTQSSMSNYIGNVLSLAVGEATVAELKQGSISDIATNVHDAISKVTNEKHFLDLIDWIECHRPGLMLANIVLGRGGPALVLSSGRRFPVSELNFGFGNPVLGTVCSTIEKIGVAYVNQRPSARGDGSWTVSAILWPQLASALESDTIFEPMSESHLQL</sequence>
<dbReference type="Gene3D" id="3.30.559.10">
    <property type="entry name" value="Chloramphenicol acetyltransferase-like domain"/>
    <property type="match status" value="2"/>
</dbReference>
<proteinExistence type="inferred from homology"/>
<evidence type="ECO:0000256" key="1">
    <source>
        <dbReference type="ARBA" id="ARBA00009861"/>
    </source>
</evidence>